<dbReference type="KEGG" id="foc:113206563"/>
<feature type="zinc finger region" description="UBR-type" evidence="16">
    <location>
        <begin position="51"/>
        <end position="125"/>
    </location>
</feature>
<evidence type="ECO:0000256" key="8">
    <source>
        <dbReference type="ARBA" id="ARBA00022771"/>
    </source>
</evidence>
<evidence type="ECO:0000256" key="13">
    <source>
        <dbReference type="ARBA" id="ARBA00071060"/>
    </source>
</evidence>
<evidence type="ECO:0000256" key="3">
    <source>
        <dbReference type="ARBA" id="ARBA00012483"/>
    </source>
</evidence>
<keyword evidence="10" id="KW-0862">Zinc</keyword>
<dbReference type="InterPro" id="IPR003126">
    <property type="entry name" value="Znf_UBR"/>
</dbReference>
<dbReference type="InterPro" id="IPR011011">
    <property type="entry name" value="Znf_FYVE_PHD"/>
</dbReference>
<dbReference type="OrthoDB" id="10262564at2759"/>
<evidence type="ECO:0000256" key="9">
    <source>
        <dbReference type="ARBA" id="ARBA00022786"/>
    </source>
</evidence>
<dbReference type="GeneID" id="113206563"/>
<feature type="region of interest" description="Disordered" evidence="17">
    <location>
        <begin position="218"/>
        <end position="266"/>
    </location>
</feature>
<dbReference type="CDD" id="cd19677">
    <property type="entry name" value="UBR-box_UBR7"/>
    <property type="match status" value="1"/>
</dbReference>
<dbReference type="SUPFAM" id="SSF57903">
    <property type="entry name" value="FYVE/PHD zinc finger"/>
    <property type="match status" value="1"/>
</dbReference>
<dbReference type="RefSeq" id="XP_052120470.1">
    <property type="nucleotide sequence ID" value="XM_052264510.1"/>
</dbReference>
<evidence type="ECO:0000256" key="16">
    <source>
        <dbReference type="PROSITE-ProRule" id="PRU00508"/>
    </source>
</evidence>
<dbReference type="CDD" id="cd15542">
    <property type="entry name" value="PHD_UBR7"/>
    <property type="match status" value="1"/>
</dbReference>
<feature type="compositionally biased region" description="Polar residues" evidence="17">
    <location>
        <begin position="255"/>
        <end position="266"/>
    </location>
</feature>
<dbReference type="PROSITE" id="PS51157">
    <property type="entry name" value="ZF_UBR"/>
    <property type="match status" value="1"/>
</dbReference>
<keyword evidence="4" id="KW-1017">Isopeptide bond</keyword>
<sequence>MAEKSSSVEPPVNGQEADDDESNAITMVDVLKEETELEEDANAVLGGSDPLNCTYPQGYVKRQALYACITCIPAGSDQKRGGVCLACSYSCHENHDLVELYTKRNFRCDCGNSQFGSNKCNLEPVKEVNEKNKYNQNFKGVYCTCKRPYPDPEDTSDDEMIQCIICEDWYHGRHLGVNKAIPKDYGEMVCEQCMSKHSFLWNYAGLCLTKATSSDQEVEVDQDPSTFKQTSASDDVEPSTPTIPINGSAGVDFNTPGSSSQKSNIETPIHDGKECILMNFKPVEQLKGATFWPEGWRKQLCLCIKCLVNYSISI</sequence>
<evidence type="ECO:0000256" key="10">
    <source>
        <dbReference type="ARBA" id="ARBA00022833"/>
    </source>
</evidence>
<dbReference type="InterPro" id="IPR001965">
    <property type="entry name" value="Znf_PHD"/>
</dbReference>
<evidence type="ECO:0000256" key="12">
    <source>
        <dbReference type="ARBA" id="ARBA00055627"/>
    </source>
</evidence>
<dbReference type="GO" id="GO:0008270">
    <property type="term" value="F:zinc ion binding"/>
    <property type="evidence" value="ECO:0007669"/>
    <property type="project" value="UniProtKB-KW"/>
</dbReference>
<dbReference type="EC" id="2.3.2.27" evidence="3"/>
<feature type="domain" description="UBR-type" evidence="18">
    <location>
        <begin position="51"/>
        <end position="125"/>
    </location>
</feature>
<evidence type="ECO:0000256" key="17">
    <source>
        <dbReference type="SAM" id="MobiDB-lite"/>
    </source>
</evidence>
<keyword evidence="8" id="KW-0863">Zinc-finger</keyword>
<reference evidence="20" key="1">
    <citation type="submission" date="2025-08" db="UniProtKB">
        <authorList>
            <consortium name="RefSeq"/>
        </authorList>
    </citation>
    <scope>IDENTIFICATION</scope>
    <source>
        <tissue evidence="20">Whole organism</tissue>
    </source>
</reference>
<comment type="function">
    <text evidence="12">E3 ubiquitin-protein ligase which is a component of the N-end rule pathway. Recognizes and binds to proteins bearing specific N-terminal residues that are destabilizing according to the N-end rule, leading to their ubiquitination and subsequent degradation.</text>
</comment>
<feature type="compositionally biased region" description="Polar residues" evidence="17">
    <location>
        <begin position="223"/>
        <end position="245"/>
    </location>
</feature>
<dbReference type="SMART" id="SM00249">
    <property type="entry name" value="PHD"/>
    <property type="match status" value="1"/>
</dbReference>
<evidence type="ECO:0000313" key="20">
    <source>
        <dbReference type="RefSeq" id="XP_052120470.1"/>
    </source>
</evidence>
<evidence type="ECO:0000256" key="4">
    <source>
        <dbReference type="ARBA" id="ARBA00022499"/>
    </source>
</evidence>
<evidence type="ECO:0000256" key="11">
    <source>
        <dbReference type="ARBA" id="ARBA00022843"/>
    </source>
</evidence>
<dbReference type="PANTHER" id="PTHR13513">
    <property type="entry name" value="E3 UBIQUITIN-PROTEIN LIGASE UBR7"/>
    <property type="match status" value="1"/>
</dbReference>
<dbReference type="GO" id="GO:0005737">
    <property type="term" value="C:cytoplasm"/>
    <property type="evidence" value="ECO:0007669"/>
    <property type="project" value="TreeGrafter"/>
</dbReference>
<keyword evidence="6" id="KW-0808">Transferase</keyword>
<proteinExistence type="predicted"/>
<gene>
    <name evidence="20" type="primary">LOC113206563</name>
</gene>
<evidence type="ECO:0000256" key="6">
    <source>
        <dbReference type="ARBA" id="ARBA00022679"/>
    </source>
</evidence>
<keyword evidence="19" id="KW-1185">Reference proteome</keyword>
<dbReference type="Gene3D" id="3.30.40.10">
    <property type="entry name" value="Zinc/RING finger domain, C3HC4 (zinc finger)"/>
    <property type="match status" value="1"/>
</dbReference>
<evidence type="ECO:0000313" key="19">
    <source>
        <dbReference type="Proteomes" id="UP000504606"/>
    </source>
</evidence>
<dbReference type="Proteomes" id="UP000504606">
    <property type="component" value="Unplaced"/>
</dbReference>
<evidence type="ECO:0000256" key="14">
    <source>
        <dbReference type="ARBA" id="ARBA00078314"/>
    </source>
</evidence>
<evidence type="ECO:0000256" key="7">
    <source>
        <dbReference type="ARBA" id="ARBA00022723"/>
    </source>
</evidence>
<evidence type="ECO:0000256" key="5">
    <source>
        <dbReference type="ARBA" id="ARBA00022553"/>
    </source>
</evidence>
<accession>A0A9C6WW74</accession>
<feature type="region of interest" description="Disordered" evidence="17">
    <location>
        <begin position="1"/>
        <end position="24"/>
    </location>
</feature>
<dbReference type="PANTHER" id="PTHR13513:SF9">
    <property type="entry name" value="E3 UBIQUITIN-PROTEIN LIGASE UBR7-RELATED"/>
    <property type="match status" value="1"/>
</dbReference>
<keyword evidence="7" id="KW-0479">Metal-binding</keyword>
<dbReference type="AlphaFoldDB" id="A0A9C6WW74"/>
<dbReference type="InterPro" id="IPR013083">
    <property type="entry name" value="Znf_RING/FYVE/PHD"/>
</dbReference>
<dbReference type="InterPro" id="IPR047506">
    <property type="entry name" value="UBR7-like_UBR-box"/>
</dbReference>
<keyword evidence="9" id="KW-0833">Ubl conjugation pathway</keyword>
<evidence type="ECO:0000259" key="18">
    <source>
        <dbReference type="PROSITE" id="PS51157"/>
    </source>
</evidence>
<comment type="pathway">
    <text evidence="2">Protein modification; protein ubiquitination.</text>
</comment>
<evidence type="ECO:0000256" key="15">
    <source>
        <dbReference type="ARBA" id="ARBA00083573"/>
    </source>
</evidence>
<dbReference type="InterPro" id="IPR040204">
    <property type="entry name" value="UBR7"/>
</dbReference>
<keyword evidence="11" id="KW-0832">Ubl conjugation</keyword>
<evidence type="ECO:0000256" key="2">
    <source>
        <dbReference type="ARBA" id="ARBA00004906"/>
    </source>
</evidence>
<dbReference type="GO" id="GO:0061630">
    <property type="term" value="F:ubiquitin protein ligase activity"/>
    <property type="evidence" value="ECO:0007669"/>
    <property type="project" value="UniProtKB-EC"/>
</dbReference>
<protein>
    <recommendedName>
        <fullName evidence="13">Putative E3 ubiquitin-protein ligase UBR7</fullName>
        <ecNumber evidence="3">2.3.2.27</ecNumber>
    </recommendedName>
    <alternativeName>
        <fullName evidence="14">N-recognin-7</fullName>
    </alternativeName>
    <alternativeName>
        <fullName evidence="15">RING-type E3 ubiquitin transferase UBR7</fullName>
    </alternativeName>
</protein>
<dbReference type="Pfam" id="PF02207">
    <property type="entry name" value="zf-UBR"/>
    <property type="match status" value="1"/>
</dbReference>
<dbReference type="SMART" id="SM00396">
    <property type="entry name" value="ZnF_UBR1"/>
    <property type="match status" value="1"/>
</dbReference>
<dbReference type="FunFam" id="3.30.40.10:FF:000183">
    <property type="entry name" value="putative E3 ubiquitin-protein ligase UBR7"/>
    <property type="match status" value="1"/>
</dbReference>
<comment type="catalytic activity">
    <reaction evidence="1">
        <text>S-ubiquitinyl-[E2 ubiquitin-conjugating enzyme]-L-cysteine + [acceptor protein]-L-lysine = [E2 ubiquitin-conjugating enzyme]-L-cysteine + N(6)-ubiquitinyl-[acceptor protein]-L-lysine.</text>
        <dbReference type="EC" id="2.3.2.27"/>
    </reaction>
</comment>
<name>A0A9C6WW74_FRAOC</name>
<evidence type="ECO:0000256" key="1">
    <source>
        <dbReference type="ARBA" id="ARBA00000900"/>
    </source>
</evidence>
<keyword evidence="5" id="KW-0597">Phosphoprotein</keyword>
<organism evidence="19 20">
    <name type="scientific">Frankliniella occidentalis</name>
    <name type="common">Western flower thrips</name>
    <name type="synonym">Euthrips occidentalis</name>
    <dbReference type="NCBI Taxonomy" id="133901"/>
    <lineage>
        <taxon>Eukaryota</taxon>
        <taxon>Metazoa</taxon>
        <taxon>Ecdysozoa</taxon>
        <taxon>Arthropoda</taxon>
        <taxon>Hexapoda</taxon>
        <taxon>Insecta</taxon>
        <taxon>Pterygota</taxon>
        <taxon>Neoptera</taxon>
        <taxon>Paraneoptera</taxon>
        <taxon>Thysanoptera</taxon>
        <taxon>Terebrantia</taxon>
        <taxon>Thripoidea</taxon>
        <taxon>Thripidae</taxon>
        <taxon>Frankliniella</taxon>
    </lineage>
</organism>